<comment type="subcellular location">
    <subcellularLocation>
        <location evidence="1">Membrane</location>
        <topology evidence="1">Multi-pass membrane protein</topology>
    </subcellularLocation>
</comment>
<accession>A0A9Q8SQI0</accession>
<keyword evidence="2 7" id="KW-0812">Transmembrane</keyword>
<name>A0A9Q8SQI0_9PEZI</name>
<keyword evidence="4 7" id="KW-0472">Membrane</keyword>
<keyword evidence="3 7" id="KW-1133">Transmembrane helix</keyword>
<feature type="domain" description="Rhodopsin" evidence="8">
    <location>
        <begin position="728"/>
        <end position="906"/>
    </location>
</feature>
<dbReference type="InterPro" id="IPR052337">
    <property type="entry name" value="SAT4-like"/>
</dbReference>
<evidence type="ECO:0000256" key="7">
    <source>
        <dbReference type="SAM" id="Phobius"/>
    </source>
</evidence>
<dbReference type="KEGG" id="clup:CLUP02_06894"/>
<dbReference type="GeneID" id="73340901"/>
<keyword evidence="10" id="KW-1185">Reference proteome</keyword>
<dbReference type="Proteomes" id="UP000830671">
    <property type="component" value="Chromosome 3"/>
</dbReference>
<dbReference type="AlphaFoldDB" id="A0A9Q8SQI0"/>
<evidence type="ECO:0000313" key="10">
    <source>
        <dbReference type="Proteomes" id="UP000830671"/>
    </source>
</evidence>
<proteinExistence type="inferred from homology"/>
<evidence type="ECO:0000313" key="9">
    <source>
        <dbReference type="EMBL" id="UQC81408.1"/>
    </source>
</evidence>
<protein>
    <submittedName>
        <fullName evidence="9">Integral membrane protein</fullName>
    </submittedName>
</protein>
<organism evidence="9 10">
    <name type="scientific">Colletotrichum lupini</name>
    <dbReference type="NCBI Taxonomy" id="145971"/>
    <lineage>
        <taxon>Eukaryota</taxon>
        <taxon>Fungi</taxon>
        <taxon>Dikarya</taxon>
        <taxon>Ascomycota</taxon>
        <taxon>Pezizomycotina</taxon>
        <taxon>Sordariomycetes</taxon>
        <taxon>Hypocreomycetidae</taxon>
        <taxon>Glomerellales</taxon>
        <taxon>Glomerellaceae</taxon>
        <taxon>Colletotrichum</taxon>
        <taxon>Colletotrichum acutatum species complex</taxon>
    </lineage>
</organism>
<dbReference type="EMBL" id="CP019475">
    <property type="protein sequence ID" value="UQC81408.1"/>
    <property type="molecule type" value="Genomic_DNA"/>
</dbReference>
<sequence>MFFRIHMQQVIPLRRLPRADKSSKFRQGTLEARINDGPRSDTISQSTALPPTKALRRRRAKLAASKYAVHDVTATLRQDAARTTPYRSRDSMSTEARARGVLFDAGYHLREFPLTDVQKESKVALIVESTRRASSHTWSKSTMSWWLPHHSESIKAIPGHDAQMDHLLAGMQRWATTTYAVLMHHREQVWNQRLEVEPALRRIPSIRCAVSPRSQRVVAVMPGWDAFVAPHIAKNGRRLLAEHLSFGCKCRGVFSSHRHALLIMERIPAYSTGFELNIPNTSDQAVEIVVREDLVGFLRELGMHLHEDLKRPPGLYGYICDLYHRGSAASAEITAYFVQVAAFTNTLDSDLDARNRSWAQLSSHSGFGRWRNGVVSRIPLPITIVKEQVDWCRKMCDAASSAGDQGTNMIAASNKVFISWISYLQAVATHGAFEIPRGLTRRQLTQTEAKQDRGSAAMESISTQRIHKPTDRRGALNNSPHAEALFPQLFPAFSQPQVEHESCKIGFVSTKEPHDSRRAHGSVVRCCGTALKARLTRAFTRGRDYHILLSPSENEGGCKETSALGQNMLKNKGNKFLFNEMIRWLRNWLLDAKLTFPAPVILGGEERDSKEAFVEASKATPGRCGQQAAAQVRFGPRTGRLPGWWRSSRLQLSRVVPCCDEWEGKPVPDRLEGRSMTTRLPHVHLKLSFHDHSRTRRFIRAELRGPLRVLQFVEEFHPALLTGWAKCILAFEIIYFTSVALPKMGIVCLYLRVFNWKGAMRTTAYVLLVTLAATSFSFIITACFQCQPIEFWWDRTIPGGKCVDVQAFFHAQSIPGFVLDFFIMTLPLKTIWDLKLPTHKRVALIGIFMIGSFGIVASIIRAVIFFSNSAFSDRTWASVGLVGWSIIETGTYIIAACLPHLRPMISHYTPPWLKSMVRKTISQASNSMSKVTNSKNHTQPRRGDDEVELTARSKKQTVDTESDMGGDEERGYAGGIRSPASGMTVEVRKSDDLVGGEWARQGQIRVTTEVKMERVRTSAFLKGPDS</sequence>
<reference evidence="9" key="1">
    <citation type="journal article" date="2021" name="Mol. Plant Microbe Interact.">
        <title>Complete Genome Sequence of the Plant-Pathogenic Fungus Colletotrichum lupini.</title>
        <authorList>
            <person name="Baroncelli R."/>
            <person name="Pensec F."/>
            <person name="Da Lio D."/>
            <person name="Boufleur T."/>
            <person name="Vicente I."/>
            <person name="Sarrocco S."/>
            <person name="Picot A."/>
            <person name="Baraldi E."/>
            <person name="Sukno S."/>
            <person name="Thon M."/>
            <person name="Le Floch G."/>
        </authorList>
    </citation>
    <scope>NUCLEOTIDE SEQUENCE</scope>
    <source>
        <strain evidence="9">IMI 504893</strain>
    </source>
</reference>
<dbReference type="RefSeq" id="XP_049143034.1">
    <property type="nucleotide sequence ID" value="XM_049285891.1"/>
</dbReference>
<feature type="transmembrane region" description="Helical" evidence="7">
    <location>
        <begin position="842"/>
        <end position="864"/>
    </location>
</feature>
<evidence type="ECO:0000256" key="6">
    <source>
        <dbReference type="SAM" id="MobiDB-lite"/>
    </source>
</evidence>
<evidence type="ECO:0000256" key="5">
    <source>
        <dbReference type="ARBA" id="ARBA00038359"/>
    </source>
</evidence>
<dbReference type="Pfam" id="PF20684">
    <property type="entry name" value="Fung_rhodopsin"/>
    <property type="match status" value="1"/>
</dbReference>
<feature type="compositionally biased region" description="Polar residues" evidence="6">
    <location>
        <begin position="925"/>
        <end position="937"/>
    </location>
</feature>
<evidence type="ECO:0000256" key="4">
    <source>
        <dbReference type="ARBA" id="ARBA00023136"/>
    </source>
</evidence>
<feature type="transmembrane region" description="Helical" evidence="7">
    <location>
        <begin position="807"/>
        <end position="830"/>
    </location>
</feature>
<evidence type="ECO:0000259" key="8">
    <source>
        <dbReference type="Pfam" id="PF20684"/>
    </source>
</evidence>
<feature type="transmembrane region" description="Helical" evidence="7">
    <location>
        <begin position="765"/>
        <end position="787"/>
    </location>
</feature>
<evidence type="ECO:0000256" key="2">
    <source>
        <dbReference type="ARBA" id="ARBA00022692"/>
    </source>
</evidence>
<dbReference type="GO" id="GO:0016020">
    <property type="term" value="C:membrane"/>
    <property type="evidence" value="ECO:0007669"/>
    <property type="project" value="UniProtKB-SubCell"/>
</dbReference>
<evidence type="ECO:0000256" key="3">
    <source>
        <dbReference type="ARBA" id="ARBA00022989"/>
    </source>
</evidence>
<dbReference type="PANTHER" id="PTHR33048:SF47">
    <property type="entry name" value="INTEGRAL MEMBRANE PROTEIN-RELATED"/>
    <property type="match status" value="1"/>
</dbReference>
<feature type="transmembrane region" description="Helical" evidence="7">
    <location>
        <begin position="733"/>
        <end position="753"/>
    </location>
</feature>
<comment type="similarity">
    <text evidence="5">Belongs to the SAT4 family.</text>
</comment>
<evidence type="ECO:0000256" key="1">
    <source>
        <dbReference type="ARBA" id="ARBA00004141"/>
    </source>
</evidence>
<gene>
    <name evidence="9" type="ORF">CLUP02_06894</name>
</gene>
<dbReference type="PANTHER" id="PTHR33048">
    <property type="entry name" value="PTH11-LIKE INTEGRAL MEMBRANE PROTEIN (AFU_ORTHOLOGUE AFUA_5G11245)"/>
    <property type="match status" value="1"/>
</dbReference>
<feature type="region of interest" description="Disordered" evidence="6">
    <location>
        <begin position="925"/>
        <end position="988"/>
    </location>
</feature>
<feature type="transmembrane region" description="Helical" evidence="7">
    <location>
        <begin position="876"/>
        <end position="898"/>
    </location>
</feature>
<dbReference type="InterPro" id="IPR049326">
    <property type="entry name" value="Rhodopsin_dom_fungi"/>
</dbReference>